<organism evidence="1 2">
    <name type="scientific">Austropuccinia psidii MF-1</name>
    <dbReference type="NCBI Taxonomy" id="1389203"/>
    <lineage>
        <taxon>Eukaryota</taxon>
        <taxon>Fungi</taxon>
        <taxon>Dikarya</taxon>
        <taxon>Basidiomycota</taxon>
        <taxon>Pucciniomycotina</taxon>
        <taxon>Pucciniomycetes</taxon>
        <taxon>Pucciniales</taxon>
        <taxon>Sphaerophragmiaceae</taxon>
        <taxon>Austropuccinia</taxon>
    </lineage>
</organism>
<sequence length="71" mass="7909">MLGRHLAALRMHPKDLAPDFYHLSCGVDALNRASNMGPLAISLDRQIILKSLGGKVLIKVASFVFVQFFWL</sequence>
<name>A0A9Q3H791_9BASI</name>
<gene>
    <name evidence="1" type="ORF">O181_031485</name>
</gene>
<comment type="caution">
    <text evidence="1">The sequence shown here is derived from an EMBL/GenBank/DDBJ whole genome shotgun (WGS) entry which is preliminary data.</text>
</comment>
<dbReference type="Proteomes" id="UP000765509">
    <property type="component" value="Unassembled WGS sequence"/>
</dbReference>
<dbReference type="AlphaFoldDB" id="A0A9Q3H791"/>
<dbReference type="EMBL" id="AVOT02011254">
    <property type="protein sequence ID" value="MBW0491770.1"/>
    <property type="molecule type" value="Genomic_DNA"/>
</dbReference>
<keyword evidence="2" id="KW-1185">Reference proteome</keyword>
<evidence type="ECO:0000313" key="2">
    <source>
        <dbReference type="Proteomes" id="UP000765509"/>
    </source>
</evidence>
<protein>
    <submittedName>
        <fullName evidence="1">Uncharacterized protein</fullName>
    </submittedName>
</protein>
<proteinExistence type="predicted"/>
<reference evidence="1" key="1">
    <citation type="submission" date="2021-03" db="EMBL/GenBank/DDBJ databases">
        <title>Draft genome sequence of rust myrtle Austropuccinia psidii MF-1, a brazilian biotype.</title>
        <authorList>
            <person name="Quecine M.C."/>
            <person name="Pachon D.M.R."/>
            <person name="Bonatelli M.L."/>
            <person name="Correr F.H."/>
            <person name="Franceschini L.M."/>
            <person name="Leite T.F."/>
            <person name="Margarido G.R.A."/>
            <person name="Almeida C.A."/>
            <person name="Ferrarezi J.A."/>
            <person name="Labate C.A."/>
        </authorList>
    </citation>
    <scope>NUCLEOTIDE SEQUENCE</scope>
    <source>
        <strain evidence="1">MF-1</strain>
    </source>
</reference>
<evidence type="ECO:0000313" key="1">
    <source>
        <dbReference type="EMBL" id="MBW0491770.1"/>
    </source>
</evidence>
<accession>A0A9Q3H791</accession>